<keyword evidence="1" id="KW-1133">Transmembrane helix</keyword>
<reference evidence="2" key="2">
    <citation type="submission" date="2015-06" db="EMBL/GenBank/DDBJ databases">
        <title>Environmentally co-occuring mercury resistance plasmids are genetically and phenotypically diverse and confer variable context-dependent fitness effects.</title>
        <authorList>
            <person name="Hall J.P.J."/>
            <person name="Harrison E."/>
            <person name="Lilley A.K."/>
            <person name="Paterson S."/>
            <person name="Spiers A.J."/>
            <person name="Brockhurst M.A."/>
        </authorList>
    </citation>
    <scope>NUCLEOTIDE SEQUENCE [LARGE SCALE GENOMIC DNA]</scope>
    <source>
        <strain evidence="2">SBW25</strain>
        <plasmid evidence="2">pQBR57</plasmid>
    </source>
</reference>
<reference evidence="2" key="1">
    <citation type="submission" date="2014-12" db="EMBL/GenBank/DDBJ databases">
        <authorList>
            <person name="Hall J."/>
        </authorList>
    </citation>
    <scope>NUCLEOTIDE SEQUENCE [LARGE SCALE GENOMIC DNA]</scope>
    <source>
        <strain evidence="2">SBW25</strain>
        <plasmid evidence="2">pQBR57</plasmid>
    </source>
</reference>
<sequence>MDTTQSSVPTFAPLAFSLSIRSEDAAQALARNAVDPLNGVFLSGAIAFGAAAAVGFALYSFLPAWLSIPLSVWPGLKAFKRAKRYFDNEHPKARVQANRAVLLKAIDADDAERFATVVESIVSSKYGNQKWVLATGELRRNDPSDPYLYMATVFTYAPECWGQCTRRVYELHLNGVLPDRD</sequence>
<dbReference type="AlphaFoldDB" id="A0A0G4E4H9"/>
<dbReference type="EMBL" id="LN713926">
    <property type="protein sequence ID" value="CEK42140.1"/>
    <property type="molecule type" value="Genomic_DNA"/>
</dbReference>
<geneLocation type="plasmid" evidence="2">
    <name>pQBR57</name>
</geneLocation>
<evidence type="ECO:0000313" key="2">
    <source>
        <dbReference type="EMBL" id="CEK42140.1"/>
    </source>
</evidence>
<dbReference type="RefSeq" id="WP_192963335.1">
    <property type="nucleotide sequence ID" value="NZ_LN713926.1"/>
</dbReference>
<name>A0A0G4E4H9_PSEFS</name>
<organism evidence="2">
    <name type="scientific">Pseudomonas fluorescens (strain SBW25)</name>
    <dbReference type="NCBI Taxonomy" id="216595"/>
    <lineage>
        <taxon>Bacteria</taxon>
        <taxon>Pseudomonadati</taxon>
        <taxon>Pseudomonadota</taxon>
        <taxon>Gammaproteobacteria</taxon>
        <taxon>Pseudomonadales</taxon>
        <taxon>Pseudomonadaceae</taxon>
        <taxon>Pseudomonas</taxon>
    </lineage>
</organism>
<accession>A0A0G4E4H9</accession>
<gene>
    <name evidence="2" type="ORF">PQBR57_0187</name>
</gene>
<keyword evidence="1" id="KW-0812">Transmembrane</keyword>
<keyword evidence="1" id="KW-0472">Membrane</keyword>
<keyword evidence="2" id="KW-0614">Plasmid</keyword>
<protein>
    <submittedName>
        <fullName evidence="2">Uncharacterized protein</fullName>
    </submittedName>
</protein>
<feature type="transmembrane region" description="Helical" evidence="1">
    <location>
        <begin position="40"/>
        <end position="62"/>
    </location>
</feature>
<evidence type="ECO:0000256" key="1">
    <source>
        <dbReference type="SAM" id="Phobius"/>
    </source>
</evidence>
<proteinExistence type="predicted"/>